<comment type="caution">
    <text evidence="2">The sequence shown here is derived from an EMBL/GenBank/DDBJ whole genome shotgun (WGS) entry which is preliminary data.</text>
</comment>
<accession>A0ABW8TBI1</accession>
<name>A0ABW8TBI1_9CLOT</name>
<protein>
    <recommendedName>
        <fullName evidence="4">Lipoprotein</fullName>
    </recommendedName>
</protein>
<feature type="chain" id="PRO_5045734772" description="Lipoprotein" evidence="1">
    <location>
        <begin position="23"/>
        <end position="181"/>
    </location>
</feature>
<proteinExistence type="predicted"/>
<dbReference type="Proteomes" id="UP001623592">
    <property type="component" value="Unassembled WGS sequence"/>
</dbReference>
<keyword evidence="3" id="KW-1185">Reference proteome</keyword>
<evidence type="ECO:0000313" key="3">
    <source>
        <dbReference type="Proteomes" id="UP001623592"/>
    </source>
</evidence>
<reference evidence="2 3" key="1">
    <citation type="submission" date="2024-11" db="EMBL/GenBank/DDBJ databases">
        <authorList>
            <person name="Heng Y.C."/>
            <person name="Lim A.C.H."/>
            <person name="Lee J.K.Y."/>
            <person name="Kittelmann S."/>
        </authorList>
    </citation>
    <scope>NUCLEOTIDE SEQUENCE [LARGE SCALE GENOMIC DNA]</scope>
    <source>
        <strain evidence="2 3">WILCCON 0114</strain>
    </source>
</reference>
<organism evidence="2 3">
    <name type="scientific">Clostridium neuense</name>
    <dbReference type="NCBI Taxonomy" id="1728934"/>
    <lineage>
        <taxon>Bacteria</taxon>
        <taxon>Bacillati</taxon>
        <taxon>Bacillota</taxon>
        <taxon>Clostridia</taxon>
        <taxon>Eubacteriales</taxon>
        <taxon>Clostridiaceae</taxon>
        <taxon>Clostridium</taxon>
    </lineage>
</organism>
<gene>
    <name evidence="2" type="ORF">ACJDT4_02615</name>
</gene>
<dbReference type="EMBL" id="JBJIAA010000002">
    <property type="protein sequence ID" value="MFL0249300.1"/>
    <property type="molecule type" value="Genomic_DNA"/>
</dbReference>
<dbReference type="RefSeq" id="WP_406785973.1">
    <property type="nucleotide sequence ID" value="NZ_JBJIAA010000002.1"/>
</dbReference>
<sequence length="181" mass="20481">MRKLFMSCFIALSFILSLVGCSQNQIQDKNTSSNSKLSGNAFIKKGNTNSKFNVSKLKNNQPQISKNSINSRLDNGEEFIKTFNVLKTATTRNDKKTISDYINYPLIVYINGTETKISNEAEFIKYYDSIFNAKIKNSIENQQLSNLRITPEGIIIGNGEVYLNLINNGKHEYGIYSINNK</sequence>
<dbReference type="PROSITE" id="PS51257">
    <property type="entry name" value="PROKAR_LIPOPROTEIN"/>
    <property type="match status" value="1"/>
</dbReference>
<evidence type="ECO:0000313" key="2">
    <source>
        <dbReference type="EMBL" id="MFL0249300.1"/>
    </source>
</evidence>
<evidence type="ECO:0008006" key="4">
    <source>
        <dbReference type="Google" id="ProtNLM"/>
    </source>
</evidence>
<feature type="signal peptide" evidence="1">
    <location>
        <begin position="1"/>
        <end position="22"/>
    </location>
</feature>
<keyword evidence="1" id="KW-0732">Signal</keyword>
<evidence type="ECO:0000256" key="1">
    <source>
        <dbReference type="SAM" id="SignalP"/>
    </source>
</evidence>